<sequence>MASFFLSPSLSFFSTNPRISLLRNPNPKPLRSLSSPLNPNPNPRLVLRPLSAAPRDEWGEKSDPEPDPEPESPAEPDPPTNEDKWGKEKRVGLRVTDEWGEESEPEPEPEAASQADPPMDDDEWGGGGDERLLSVNGSPVPPAVAEDDDDRLGDLKRMLVDTIYGTDYGLTASAEVRAEVFELVSQLEAENPTPAPTEAPEKLEGNWILLYTAFSELLPLIAVGSIPLVKVKQISQAIDTKAMTIINATSLSTPLATFSFSATASFEVRSPSRIQVKFKEGAFQPPEISSTVGLPGNIEIFGQKIDLVPVQQSLTPLQDAVANIARTISGQPPLKVPIPGNGAESWLLTTYLDEDFRISRGDGGLFVLAKEGSPLLDQLS</sequence>
<comment type="caution">
    <text evidence="6">The sequence shown here is derived from an EMBL/GenBank/DDBJ whole genome shotgun (WGS) entry which is preliminary data.</text>
</comment>
<feature type="compositionally biased region" description="Acidic residues" evidence="4">
    <location>
        <begin position="98"/>
        <end position="109"/>
    </location>
</feature>
<reference evidence="6" key="2">
    <citation type="submission" date="2023-04" db="EMBL/GenBank/DDBJ databases">
        <authorList>
            <person name="Bruccoleri R.E."/>
            <person name="Oakeley E.J."/>
            <person name="Faust A.-M."/>
            <person name="Dessus-Babus S."/>
            <person name="Altorfer M."/>
            <person name="Burckhardt D."/>
            <person name="Oertli M."/>
            <person name="Naumann U."/>
            <person name="Petersen F."/>
            <person name="Wong J."/>
        </authorList>
    </citation>
    <scope>NUCLEOTIDE SEQUENCE</scope>
    <source>
        <strain evidence="6">GSM-AAB239-AS_SAM_17_03QT</strain>
        <tissue evidence="6">Leaf</tissue>
    </source>
</reference>
<dbReference type="AlphaFoldDB" id="A0AAX6F5V4"/>
<evidence type="ECO:0000256" key="4">
    <source>
        <dbReference type="SAM" id="MobiDB-lite"/>
    </source>
</evidence>
<keyword evidence="7" id="KW-1185">Reference proteome</keyword>
<feature type="compositionally biased region" description="Basic and acidic residues" evidence="4">
    <location>
        <begin position="81"/>
        <end position="97"/>
    </location>
</feature>
<feature type="domain" description="Plastid lipid-associated protein/fibrillin conserved" evidence="5">
    <location>
        <begin position="154"/>
        <end position="369"/>
    </location>
</feature>
<accession>A0AAX6F5V4</accession>
<proteinExistence type="predicted"/>
<evidence type="ECO:0000313" key="6">
    <source>
        <dbReference type="EMBL" id="KAJ6811411.1"/>
    </source>
</evidence>
<comment type="subcellular location">
    <subcellularLocation>
        <location evidence="1">Plastid</location>
    </subcellularLocation>
</comment>
<name>A0AAX6F5V4_IRIPA</name>
<evidence type="ECO:0000256" key="3">
    <source>
        <dbReference type="ARBA" id="ARBA00022946"/>
    </source>
</evidence>
<dbReference type="InterPro" id="IPR006843">
    <property type="entry name" value="PAP/fibrillin_dom"/>
</dbReference>
<feature type="compositionally biased region" description="Low complexity" evidence="4">
    <location>
        <begin position="29"/>
        <end position="51"/>
    </location>
</feature>
<keyword evidence="2" id="KW-0934">Plastid</keyword>
<dbReference type="Proteomes" id="UP001140949">
    <property type="component" value="Unassembled WGS sequence"/>
</dbReference>
<dbReference type="GO" id="GO:0009536">
    <property type="term" value="C:plastid"/>
    <property type="evidence" value="ECO:0007669"/>
    <property type="project" value="UniProtKB-SubCell"/>
</dbReference>
<dbReference type="EMBL" id="JANAVB010031619">
    <property type="protein sequence ID" value="KAJ6811411.1"/>
    <property type="molecule type" value="Genomic_DNA"/>
</dbReference>
<gene>
    <name evidence="6" type="ORF">M6B38_153660</name>
</gene>
<feature type="compositionally biased region" description="Basic and acidic residues" evidence="4">
    <location>
        <begin position="54"/>
        <end position="64"/>
    </location>
</feature>
<evidence type="ECO:0000313" key="7">
    <source>
        <dbReference type="Proteomes" id="UP001140949"/>
    </source>
</evidence>
<reference evidence="6" key="1">
    <citation type="journal article" date="2023" name="GigaByte">
        <title>Genome assembly of the bearded iris, Iris pallida Lam.</title>
        <authorList>
            <person name="Bruccoleri R.E."/>
            <person name="Oakeley E.J."/>
            <person name="Faust A.M.E."/>
            <person name="Altorfer M."/>
            <person name="Dessus-Babus S."/>
            <person name="Burckhardt D."/>
            <person name="Oertli M."/>
            <person name="Naumann U."/>
            <person name="Petersen F."/>
            <person name="Wong J."/>
        </authorList>
    </citation>
    <scope>NUCLEOTIDE SEQUENCE</scope>
    <source>
        <strain evidence="6">GSM-AAB239-AS_SAM_17_03QT</strain>
    </source>
</reference>
<evidence type="ECO:0000256" key="1">
    <source>
        <dbReference type="ARBA" id="ARBA00004474"/>
    </source>
</evidence>
<dbReference type="PANTHER" id="PTHR31906">
    <property type="entry name" value="PLASTID-LIPID-ASSOCIATED PROTEIN 4, CHLOROPLASTIC-RELATED"/>
    <property type="match status" value="1"/>
</dbReference>
<dbReference type="Pfam" id="PF04755">
    <property type="entry name" value="PAP_fibrillin"/>
    <property type="match status" value="1"/>
</dbReference>
<organism evidence="6 7">
    <name type="scientific">Iris pallida</name>
    <name type="common">Sweet iris</name>
    <dbReference type="NCBI Taxonomy" id="29817"/>
    <lineage>
        <taxon>Eukaryota</taxon>
        <taxon>Viridiplantae</taxon>
        <taxon>Streptophyta</taxon>
        <taxon>Embryophyta</taxon>
        <taxon>Tracheophyta</taxon>
        <taxon>Spermatophyta</taxon>
        <taxon>Magnoliopsida</taxon>
        <taxon>Liliopsida</taxon>
        <taxon>Asparagales</taxon>
        <taxon>Iridaceae</taxon>
        <taxon>Iridoideae</taxon>
        <taxon>Irideae</taxon>
        <taxon>Iris</taxon>
    </lineage>
</organism>
<feature type="compositionally biased region" description="Acidic residues" evidence="4">
    <location>
        <begin position="65"/>
        <end position="74"/>
    </location>
</feature>
<keyword evidence="3" id="KW-0809">Transit peptide</keyword>
<evidence type="ECO:0000259" key="5">
    <source>
        <dbReference type="Pfam" id="PF04755"/>
    </source>
</evidence>
<feature type="region of interest" description="Disordered" evidence="4">
    <location>
        <begin position="15"/>
        <end position="149"/>
    </location>
</feature>
<evidence type="ECO:0000256" key="2">
    <source>
        <dbReference type="ARBA" id="ARBA00022640"/>
    </source>
</evidence>
<protein>
    <submittedName>
        <fullName evidence="6">Plastid-lipid-associated protein 3, chloroplastic</fullName>
    </submittedName>
</protein>
<dbReference type="InterPro" id="IPR039633">
    <property type="entry name" value="PAP"/>
</dbReference>